<sequence>MREFGAEIDSCVRSGTVNNWEHGKNKPNKRRLKAIADMEGITVSELLGKA</sequence>
<dbReference type="GO" id="GO:0003677">
    <property type="term" value="F:DNA binding"/>
    <property type="evidence" value="ECO:0007669"/>
    <property type="project" value="InterPro"/>
</dbReference>
<dbReference type="PROSITE" id="PS50943">
    <property type="entry name" value="HTH_CROC1"/>
    <property type="match status" value="1"/>
</dbReference>
<dbReference type="STRING" id="1423807.FD16_GL001453"/>
<accession>A0A0R1VWW1</accession>
<dbReference type="InterPro" id="IPR001387">
    <property type="entry name" value="Cro/C1-type_HTH"/>
</dbReference>
<dbReference type="EMBL" id="AZGF01000031">
    <property type="protein sequence ID" value="KRM10184.1"/>
    <property type="molecule type" value="Genomic_DNA"/>
</dbReference>
<dbReference type="AlphaFoldDB" id="A0A0R1VWW1"/>
<dbReference type="PATRIC" id="fig|1423807.3.peg.1481"/>
<dbReference type="Gene3D" id="1.10.260.40">
    <property type="entry name" value="lambda repressor-like DNA-binding domains"/>
    <property type="match status" value="1"/>
</dbReference>
<evidence type="ECO:0000313" key="3">
    <source>
        <dbReference type="Proteomes" id="UP000051820"/>
    </source>
</evidence>
<dbReference type="Proteomes" id="UP000051820">
    <property type="component" value="Unassembled WGS sequence"/>
</dbReference>
<dbReference type="eggNOG" id="COG2944">
    <property type="taxonomic scope" value="Bacteria"/>
</dbReference>
<dbReference type="SUPFAM" id="SSF47413">
    <property type="entry name" value="lambda repressor-like DNA-binding domains"/>
    <property type="match status" value="1"/>
</dbReference>
<evidence type="ECO:0000259" key="1">
    <source>
        <dbReference type="PROSITE" id="PS50943"/>
    </source>
</evidence>
<evidence type="ECO:0000313" key="2">
    <source>
        <dbReference type="EMBL" id="KRM10184.1"/>
    </source>
</evidence>
<organism evidence="2 3">
    <name type="scientific">Paucilactobacillus suebicus DSM 5007 = KCTC 3549</name>
    <dbReference type="NCBI Taxonomy" id="1423807"/>
    <lineage>
        <taxon>Bacteria</taxon>
        <taxon>Bacillati</taxon>
        <taxon>Bacillota</taxon>
        <taxon>Bacilli</taxon>
        <taxon>Lactobacillales</taxon>
        <taxon>Lactobacillaceae</taxon>
        <taxon>Paucilactobacillus</taxon>
    </lineage>
</organism>
<feature type="domain" description="HTH cro/C1-type" evidence="1">
    <location>
        <begin position="16"/>
        <end position="46"/>
    </location>
</feature>
<gene>
    <name evidence="2" type="ORF">FD16_GL001453</name>
</gene>
<dbReference type="CDD" id="cd00093">
    <property type="entry name" value="HTH_XRE"/>
    <property type="match status" value="1"/>
</dbReference>
<reference evidence="2 3" key="1">
    <citation type="journal article" date="2015" name="Genome Announc.">
        <title>Expanding the biotechnology potential of lactobacilli through comparative genomics of 213 strains and associated genera.</title>
        <authorList>
            <person name="Sun Z."/>
            <person name="Harris H.M."/>
            <person name="McCann A."/>
            <person name="Guo C."/>
            <person name="Argimon S."/>
            <person name="Zhang W."/>
            <person name="Yang X."/>
            <person name="Jeffery I.B."/>
            <person name="Cooney J.C."/>
            <person name="Kagawa T.F."/>
            <person name="Liu W."/>
            <person name="Song Y."/>
            <person name="Salvetti E."/>
            <person name="Wrobel A."/>
            <person name="Rasinkangas P."/>
            <person name="Parkhill J."/>
            <person name="Rea M.C."/>
            <person name="O'Sullivan O."/>
            <person name="Ritari J."/>
            <person name="Douillard F.P."/>
            <person name="Paul Ross R."/>
            <person name="Yang R."/>
            <person name="Briner A.E."/>
            <person name="Felis G.E."/>
            <person name="de Vos W.M."/>
            <person name="Barrangou R."/>
            <person name="Klaenhammer T.R."/>
            <person name="Caufield P.W."/>
            <person name="Cui Y."/>
            <person name="Zhang H."/>
            <person name="O'Toole P.W."/>
        </authorList>
    </citation>
    <scope>NUCLEOTIDE SEQUENCE [LARGE SCALE GENOMIC DNA]</scope>
    <source>
        <strain evidence="2 3">DSM 5007</strain>
    </source>
</reference>
<dbReference type="InterPro" id="IPR010982">
    <property type="entry name" value="Lambda_DNA-bd_dom_sf"/>
</dbReference>
<protein>
    <recommendedName>
        <fullName evidence="1">HTH cro/C1-type domain-containing protein</fullName>
    </recommendedName>
</protein>
<keyword evidence="3" id="KW-1185">Reference proteome</keyword>
<comment type="caution">
    <text evidence="2">The sequence shown here is derived from an EMBL/GenBank/DDBJ whole genome shotgun (WGS) entry which is preliminary data.</text>
</comment>
<proteinExistence type="predicted"/>
<name>A0A0R1VWW1_9LACO</name>